<keyword evidence="3" id="KW-1185">Reference proteome</keyword>
<gene>
    <name evidence="2" type="ORF">F0185_03870</name>
</gene>
<protein>
    <submittedName>
        <fullName evidence="2">LysM peptidoglycan-binding domain-containing protein</fullName>
    </submittedName>
</protein>
<dbReference type="Gene3D" id="3.10.350.10">
    <property type="entry name" value="LysM domain"/>
    <property type="match status" value="1"/>
</dbReference>
<organism evidence="2 3">
    <name type="scientific">Massilia rubra</name>
    <dbReference type="NCBI Taxonomy" id="2607910"/>
    <lineage>
        <taxon>Bacteria</taxon>
        <taxon>Pseudomonadati</taxon>
        <taxon>Pseudomonadota</taxon>
        <taxon>Betaproteobacteria</taxon>
        <taxon>Burkholderiales</taxon>
        <taxon>Oxalobacteraceae</taxon>
        <taxon>Telluria group</taxon>
        <taxon>Massilia</taxon>
    </lineage>
</organism>
<proteinExistence type="predicted"/>
<evidence type="ECO:0000259" key="1">
    <source>
        <dbReference type="SMART" id="SM00257"/>
    </source>
</evidence>
<dbReference type="Pfam" id="PF01476">
    <property type="entry name" value="LysM"/>
    <property type="match status" value="1"/>
</dbReference>
<dbReference type="RefSeq" id="WP_167221759.1">
    <property type="nucleotide sequence ID" value="NZ_VUYU01000002.1"/>
</dbReference>
<feature type="domain" description="LysM" evidence="1">
    <location>
        <begin position="144"/>
        <end position="186"/>
    </location>
</feature>
<reference evidence="2 3" key="1">
    <citation type="submission" date="2019-09" db="EMBL/GenBank/DDBJ databases">
        <title>Taxonomy of Antarctic Massilia spp.: description of Massilia rubra sp. nov., Massilia aquatica sp. nov., Massilia mucilaginosa sp. nov., Massilia frigida sp. nov. isolated from streams, lakes and regoliths.</title>
        <authorList>
            <person name="Holochova P."/>
            <person name="Sedlacek I."/>
            <person name="Kralova S."/>
            <person name="Maslanova I."/>
            <person name="Busse H.-J."/>
            <person name="Stankova E."/>
            <person name="Vrbovska V."/>
            <person name="Kovarovic V."/>
            <person name="Bartak M."/>
            <person name="Svec P."/>
            <person name="Pantucek R."/>
        </authorList>
    </citation>
    <scope>NUCLEOTIDE SEQUENCE [LARGE SCALE GENOMIC DNA]</scope>
    <source>
        <strain evidence="2 3">CCM 8692</strain>
    </source>
</reference>
<dbReference type="EMBL" id="VUYU01000002">
    <property type="protein sequence ID" value="NHZ32729.1"/>
    <property type="molecule type" value="Genomic_DNA"/>
</dbReference>
<sequence>MTYEQWQQGVVNGAGKPEWNIHDCDIRVAVNEYNRHLAATPGYSALDWLYVKGMLWTETGAGSSEWKIKPLQIGVPGDKGMMALLGNHEGGDLIMPPAYRSGTSSGMVRTNPTHNIRAAIGYLLMRLATYAFQSIREPGSRVEEVKVDSGDTLERIASKNKSTVEVLRELNPRANVLHKGDVIKFQKAKTSKVITGWRPINHSNIARWYNGGGDEMYVRKLDFVMPYVRKAGSGICEAE</sequence>
<dbReference type="InterPro" id="IPR036779">
    <property type="entry name" value="LysM_dom_sf"/>
</dbReference>
<dbReference type="SUPFAM" id="SSF54106">
    <property type="entry name" value="LysM domain"/>
    <property type="match status" value="1"/>
</dbReference>
<accession>A0ABX0LDA2</accession>
<evidence type="ECO:0000313" key="3">
    <source>
        <dbReference type="Proteomes" id="UP000785613"/>
    </source>
</evidence>
<evidence type="ECO:0000313" key="2">
    <source>
        <dbReference type="EMBL" id="NHZ32729.1"/>
    </source>
</evidence>
<dbReference type="InterPro" id="IPR018392">
    <property type="entry name" value="LysM"/>
</dbReference>
<comment type="caution">
    <text evidence="2">The sequence shown here is derived from an EMBL/GenBank/DDBJ whole genome shotgun (WGS) entry which is preliminary data.</text>
</comment>
<name>A0ABX0LDA2_9BURK</name>
<dbReference type="SMART" id="SM00257">
    <property type="entry name" value="LysM"/>
    <property type="match status" value="1"/>
</dbReference>
<dbReference type="Proteomes" id="UP000785613">
    <property type="component" value="Unassembled WGS sequence"/>
</dbReference>
<dbReference type="CDD" id="cd00118">
    <property type="entry name" value="LysM"/>
    <property type="match status" value="1"/>
</dbReference>